<dbReference type="PATRIC" id="fig|1408103.3.peg.2225"/>
<accession>A0A0M2SVC4</accession>
<comment type="caution">
    <text evidence="1">The sequence shown here is derived from an EMBL/GenBank/DDBJ whole genome shotgun (WGS) entry which is preliminary data.</text>
</comment>
<dbReference type="InterPro" id="IPR019723">
    <property type="entry name" value="Uncharacterised_YfmQ"/>
</dbReference>
<dbReference type="RefSeq" id="WP_046523594.1">
    <property type="nucleotide sequence ID" value="NZ_LAYY01000009.1"/>
</dbReference>
<gene>
    <name evidence="1" type="ORF">WQ57_09875</name>
</gene>
<dbReference type="AlphaFoldDB" id="A0A0M2SVC4"/>
<dbReference type="Pfam" id="PF10787">
    <property type="entry name" value="YfmQ"/>
    <property type="match status" value="1"/>
</dbReference>
<sequence length="151" mass="17458">MTWTVVISLLLGILLKFLMCPPSAVGHWFISKFALHQKLHTRDVTVTFNGKALDGEGKIRLTESFNEAIFLQKHPIFPGNEHLFLKPETNVTPIVITGKRGKHDVNIHVYRYDDHVHVVRQYKKKVVSYSLRSDYLQNFPKFVKVESTNEI</sequence>
<dbReference type="Proteomes" id="UP000034166">
    <property type="component" value="Unassembled WGS sequence"/>
</dbReference>
<evidence type="ECO:0000313" key="2">
    <source>
        <dbReference type="Proteomes" id="UP000034166"/>
    </source>
</evidence>
<evidence type="ECO:0000313" key="1">
    <source>
        <dbReference type="EMBL" id="KKK38118.1"/>
    </source>
</evidence>
<name>A0A0M2SVC4_9BACI</name>
<protein>
    <recommendedName>
        <fullName evidence="3">YfmQ</fullName>
    </recommendedName>
</protein>
<organism evidence="1 2">
    <name type="scientific">Mesobacillus campisalis</name>
    <dbReference type="NCBI Taxonomy" id="1408103"/>
    <lineage>
        <taxon>Bacteria</taxon>
        <taxon>Bacillati</taxon>
        <taxon>Bacillota</taxon>
        <taxon>Bacilli</taxon>
        <taxon>Bacillales</taxon>
        <taxon>Bacillaceae</taxon>
        <taxon>Mesobacillus</taxon>
    </lineage>
</organism>
<dbReference type="EMBL" id="LAYY01000009">
    <property type="protein sequence ID" value="KKK38118.1"/>
    <property type="molecule type" value="Genomic_DNA"/>
</dbReference>
<reference evidence="1 2" key="1">
    <citation type="submission" date="2015-04" db="EMBL/GenBank/DDBJ databases">
        <title>Taxonomic description and genome sequence of Bacillus campisalis sp. nov., a novel member of the genus Bacillus isolated from solar saltern.</title>
        <authorList>
            <person name="Mathan Kumar R."/>
            <person name="Kaur G."/>
            <person name="Kumar A."/>
            <person name="Singh N.K."/>
            <person name="Kaur N."/>
            <person name="Kumar N."/>
            <person name="Mayilraj S."/>
        </authorList>
    </citation>
    <scope>NUCLEOTIDE SEQUENCE [LARGE SCALE GENOMIC DNA]</scope>
    <source>
        <strain evidence="1 2">SA2-6</strain>
    </source>
</reference>
<evidence type="ECO:0008006" key="3">
    <source>
        <dbReference type="Google" id="ProtNLM"/>
    </source>
</evidence>
<proteinExistence type="predicted"/>
<dbReference type="OrthoDB" id="2718899at2"/>
<keyword evidence="2" id="KW-1185">Reference proteome</keyword>